<dbReference type="InterPro" id="IPR016024">
    <property type="entry name" value="ARM-type_fold"/>
</dbReference>
<accession>A0A401FZK8</accession>
<reference evidence="3" key="1">
    <citation type="submission" date="2017-11" db="EMBL/GenBank/DDBJ databases">
        <authorList>
            <person name="Watanabe M."/>
            <person name="Kojima H."/>
        </authorList>
    </citation>
    <scope>NUCLEOTIDE SEQUENCE [LARGE SCALE GENOMIC DNA]</scope>
    <source>
        <strain evidence="3">Tokyo 01</strain>
    </source>
</reference>
<name>A0A401FZK8_9BACT</name>
<evidence type="ECO:0000259" key="1">
    <source>
        <dbReference type="PROSITE" id="PS50837"/>
    </source>
</evidence>
<dbReference type="Gene3D" id="3.40.50.300">
    <property type="entry name" value="P-loop containing nucleotide triphosphate hydrolases"/>
    <property type="match status" value="1"/>
</dbReference>
<comment type="caution">
    <text evidence="2">The sequence shown here is derived from an EMBL/GenBank/DDBJ whole genome shotgun (WGS) entry which is preliminary data.</text>
</comment>
<organism evidence="2 3">
    <name type="scientific">Desulfonema ishimotonii</name>
    <dbReference type="NCBI Taxonomy" id="45657"/>
    <lineage>
        <taxon>Bacteria</taxon>
        <taxon>Pseudomonadati</taxon>
        <taxon>Thermodesulfobacteriota</taxon>
        <taxon>Desulfobacteria</taxon>
        <taxon>Desulfobacterales</taxon>
        <taxon>Desulfococcaceae</taxon>
        <taxon>Desulfonema</taxon>
    </lineage>
</organism>
<dbReference type="InterPro" id="IPR054569">
    <property type="entry name" value="NNH2"/>
</dbReference>
<dbReference type="InterPro" id="IPR007111">
    <property type="entry name" value="NACHT_NTPase"/>
</dbReference>
<dbReference type="PANTHER" id="PTHR46844">
    <property type="entry name" value="SLR5058 PROTEIN"/>
    <property type="match status" value="1"/>
</dbReference>
<dbReference type="InterPro" id="IPR011989">
    <property type="entry name" value="ARM-like"/>
</dbReference>
<feature type="domain" description="NACHT" evidence="1">
    <location>
        <begin position="289"/>
        <end position="413"/>
    </location>
</feature>
<protein>
    <submittedName>
        <fullName evidence="2">NTPase</fullName>
    </submittedName>
</protein>
<dbReference type="EMBL" id="BEXT01000001">
    <property type="protein sequence ID" value="GBC62405.1"/>
    <property type="molecule type" value="Genomic_DNA"/>
</dbReference>
<dbReference type="Gene3D" id="1.25.10.10">
    <property type="entry name" value="Leucine-rich Repeat Variant"/>
    <property type="match status" value="1"/>
</dbReference>
<dbReference type="SUPFAM" id="SSF48371">
    <property type="entry name" value="ARM repeat"/>
    <property type="match status" value="1"/>
</dbReference>
<gene>
    <name evidence="2" type="ORF">DENIS_3377</name>
</gene>
<sequence length="869" mass="101615">MIAEWLAAWGVKSAVGFAFEKVLAPLAQDASKYWVRNFCGKVLTNVIEQPKKRELKKAAGLAIREFLVLFQQELEDADLSDDDLIMFEEPLKYYVQEKAVLEILGGPLQPEFEGLDVAELNSQWENLKTRPPGLPEDFDWQNIAKRYPRKVKAILRESEVLRNLLNALHQEESADSLRQIAGVSPDFDLQKYREGLLERYGNLNLESLDATGAYYELKLWGVFIAQTVRECREYLPRVYEMPKEVQARLKKTGEMPDDLSEQDLERFQKAYQEQPVRPVPEAIEDPQNKYMVVLGDPGSGKSTLLQYLALEWAREPLRERSLEPLPLLIELRTYARDCENGVCNDILSFCHTGNVCCRLNDLELKKQLDAGNVVALFDGLDEVFDPARREDVITAIHRFSNDYPNVRIMVTSRVIGYKPQKLKDAEFRHFMLQDLDEEQVEEFISKWHDLTFTEEWEKERKRDRLKRAIADSSAIRQLAGNPLLLTMMAILNRNQELPRDRAELYHQCSRLLLHQWDIERQLVDKELDYKAVDYKDKQAMLRRVAFFMQDSEKGLAGNLIYKDDLERILREYLKEMDVREPRKVARLLIEQLRVRNFILCHVGADWYAFVHRTFLEYFCAWEFVWRFEKERKLSFEKLRDEVYGAHWADEKWHEVLRLIAGMIEAGFVGRIIEYLMKQDGESEKFVNLFLAAECLGEVRNRNIIGDIDDSLKNKVKSLVQYSFTDFLLFFEICQKTVAAVSLCWEKEPDTLSWLKHLTTEDYDDVRYVAIQELVLSWKNVPAVYEILCNCALKDPFERLYGSGKMYIFEDNPRQTALEALTQHFPERPHTRDLLQDRAQNDPDEQVREYAAKALERLNQDSQDDEGVSG</sequence>
<dbReference type="SUPFAM" id="SSF52540">
    <property type="entry name" value="P-loop containing nucleoside triphosphate hydrolases"/>
    <property type="match status" value="1"/>
</dbReference>
<evidence type="ECO:0000313" key="2">
    <source>
        <dbReference type="EMBL" id="GBC62405.1"/>
    </source>
</evidence>
<dbReference type="PROSITE" id="PS50837">
    <property type="entry name" value="NACHT"/>
    <property type="match status" value="1"/>
</dbReference>
<dbReference type="Pfam" id="PF22734">
    <property type="entry name" value="NNH2"/>
    <property type="match status" value="1"/>
</dbReference>
<dbReference type="Proteomes" id="UP000288096">
    <property type="component" value="Unassembled WGS sequence"/>
</dbReference>
<evidence type="ECO:0000313" key="3">
    <source>
        <dbReference type="Proteomes" id="UP000288096"/>
    </source>
</evidence>
<dbReference type="AlphaFoldDB" id="A0A401FZK8"/>
<keyword evidence="3" id="KW-1185">Reference proteome</keyword>
<dbReference type="PANTHER" id="PTHR46844:SF1">
    <property type="entry name" value="SLR5058 PROTEIN"/>
    <property type="match status" value="1"/>
</dbReference>
<dbReference type="InterPro" id="IPR027417">
    <property type="entry name" value="P-loop_NTPase"/>
</dbReference>
<dbReference type="RefSeq" id="WP_208022601.1">
    <property type="nucleotide sequence ID" value="NZ_BEXT01000001.1"/>
</dbReference>
<reference evidence="3" key="2">
    <citation type="submission" date="2019-01" db="EMBL/GenBank/DDBJ databases">
        <title>Genome sequence of Desulfonema ishimotonii strain Tokyo 01.</title>
        <authorList>
            <person name="Fukui M."/>
        </authorList>
    </citation>
    <scope>NUCLEOTIDE SEQUENCE [LARGE SCALE GENOMIC DNA]</scope>
    <source>
        <strain evidence="3">Tokyo 01</strain>
    </source>
</reference>
<dbReference type="Pfam" id="PF05729">
    <property type="entry name" value="NACHT"/>
    <property type="match status" value="1"/>
</dbReference>
<proteinExistence type="predicted"/>